<evidence type="ECO:0000313" key="2">
    <source>
        <dbReference type="Proteomes" id="UP000095237"/>
    </source>
</evidence>
<protein>
    <submittedName>
        <fullName evidence="1">Uncharacterized protein</fullName>
    </submittedName>
</protein>
<dbReference type="Proteomes" id="UP000095237">
    <property type="component" value="Unassembled WGS sequence"/>
</dbReference>
<reference evidence="1 2" key="1">
    <citation type="submission" date="2015-11" db="EMBL/GenBank/DDBJ databases">
        <title>Evidence for parallel genomic evolution in an endosymbiosis of termite gut flagellates.</title>
        <authorList>
            <person name="Zheng H."/>
        </authorList>
    </citation>
    <scope>NUCLEOTIDE SEQUENCE [LARGE SCALE GENOMIC DNA]</scope>
    <source>
        <strain evidence="1 2">CET450</strain>
    </source>
</reference>
<accession>A0A1E5IGX2</accession>
<name>A0A1E5IGX2_ENDTX</name>
<dbReference type="AlphaFoldDB" id="A0A1E5IGX2"/>
<proteinExistence type="predicted"/>
<keyword evidence="2" id="KW-1185">Reference proteome</keyword>
<dbReference type="EMBL" id="LNVX01000573">
    <property type="protein sequence ID" value="OEG69746.1"/>
    <property type="molecule type" value="Genomic_DNA"/>
</dbReference>
<sequence length="64" mass="7653">MEEIQARQAEFEEVLGFKSPEDIKDFRIEVEKIGDLIVSEERLEEILEPRYTMKEKVLRAEQIK</sequence>
<comment type="caution">
    <text evidence="1">The sequence shown here is derived from an EMBL/GenBank/DDBJ whole genome shotgun (WGS) entry which is preliminary data.</text>
</comment>
<organism evidence="1 2">
    <name type="scientific">Endomicrobium trichonymphae</name>
    <dbReference type="NCBI Taxonomy" id="1408204"/>
    <lineage>
        <taxon>Bacteria</taxon>
        <taxon>Pseudomonadati</taxon>
        <taxon>Elusimicrobiota</taxon>
        <taxon>Endomicrobiia</taxon>
        <taxon>Endomicrobiales</taxon>
        <taxon>Endomicrobiaceae</taxon>
        <taxon>Candidatus Endomicrobiellum</taxon>
    </lineage>
</organism>
<gene>
    <name evidence="1" type="ORF">ATZ36_07680</name>
</gene>
<evidence type="ECO:0000313" key="1">
    <source>
        <dbReference type="EMBL" id="OEG69746.1"/>
    </source>
</evidence>